<reference evidence="6" key="1">
    <citation type="submission" date="2020-07" db="EMBL/GenBank/DDBJ databases">
        <title>Genome sequences of bacteria associated with the marine, planktonic diatom Thalassiosira profunda strain ECT2AJA-044.</title>
        <authorList>
            <person name="Gargas C.B."/>
            <person name="Roberts W.R."/>
            <person name="Alverson A.J."/>
        </authorList>
    </citation>
    <scope>NUCLEOTIDE SEQUENCE</scope>
    <source>
        <strain evidence="6">ECT2AJA-044</strain>
    </source>
</reference>
<dbReference type="Pfam" id="PF03466">
    <property type="entry name" value="LysR_substrate"/>
    <property type="match status" value="1"/>
</dbReference>
<dbReference type="InterPro" id="IPR005119">
    <property type="entry name" value="LysR_subst-bd"/>
</dbReference>
<dbReference type="PROSITE" id="PS50931">
    <property type="entry name" value="HTH_LYSR"/>
    <property type="match status" value="2"/>
</dbReference>
<dbReference type="EMBL" id="CP060010">
    <property type="protein sequence ID" value="QTN36946.1"/>
    <property type="molecule type" value="Genomic_DNA"/>
</dbReference>
<gene>
    <name evidence="6" type="ORF">HZ995_05400</name>
</gene>
<evidence type="ECO:0000256" key="4">
    <source>
        <dbReference type="ARBA" id="ARBA00023163"/>
    </source>
</evidence>
<dbReference type="Gene3D" id="3.40.190.290">
    <property type="match status" value="1"/>
</dbReference>
<evidence type="ECO:0000313" key="7">
    <source>
        <dbReference type="Proteomes" id="UP000665026"/>
    </source>
</evidence>
<organism evidence="6 7">
    <name type="scientific">Cognatishimia activa</name>
    <dbReference type="NCBI Taxonomy" id="1715691"/>
    <lineage>
        <taxon>Bacteria</taxon>
        <taxon>Pseudomonadati</taxon>
        <taxon>Pseudomonadota</taxon>
        <taxon>Alphaproteobacteria</taxon>
        <taxon>Rhodobacterales</taxon>
        <taxon>Paracoccaceae</taxon>
        <taxon>Cognatishimia</taxon>
    </lineage>
</organism>
<keyword evidence="4" id="KW-0804">Transcription</keyword>
<comment type="similarity">
    <text evidence="1">Belongs to the LysR transcriptional regulatory family.</text>
</comment>
<dbReference type="KEGG" id="cact:HZ995_05400"/>
<dbReference type="Proteomes" id="UP000665026">
    <property type="component" value="Chromosome"/>
</dbReference>
<keyword evidence="3" id="KW-0238">DNA-binding</keyword>
<proteinExistence type="inferred from homology"/>
<evidence type="ECO:0000256" key="3">
    <source>
        <dbReference type="ARBA" id="ARBA00023125"/>
    </source>
</evidence>
<keyword evidence="2" id="KW-0805">Transcription regulation</keyword>
<dbReference type="PRINTS" id="PR00039">
    <property type="entry name" value="HTHLYSR"/>
</dbReference>
<dbReference type="RefSeq" id="WP_209357642.1">
    <property type="nucleotide sequence ID" value="NZ_CP060010.1"/>
</dbReference>
<dbReference type="SUPFAM" id="SSF53850">
    <property type="entry name" value="Periplasmic binding protein-like II"/>
    <property type="match status" value="1"/>
</dbReference>
<dbReference type="InterPro" id="IPR000847">
    <property type="entry name" value="LysR_HTH_N"/>
</dbReference>
<dbReference type="PANTHER" id="PTHR30126:SF98">
    <property type="entry name" value="HTH-TYPE TRANSCRIPTIONAL ACTIVATOR BAUR"/>
    <property type="match status" value="1"/>
</dbReference>
<feature type="domain" description="HTH lysR-type" evidence="5">
    <location>
        <begin position="97"/>
        <end position="150"/>
    </location>
</feature>
<dbReference type="Pfam" id="PF00126">
    <property type="entry name" value="HTH_1"/>
    <property type="match status" value="2"/>
</dbReference>
<feature type="domain" description="HTH lysR-type" evidence="5">
    <location>
        <begin position="4"/>
        <end position="61"/>
    </location>
</feature>
<accession>A0A975ERE1</accession>
<name>A0A975ERE1_9RHOB</name>
<dbReference type="InterPro" id="IPR036390">
    <property type="entry name" value="WH_DNA-bd_sf"/>
</dbReference>
<evidence type="ECO:0000256" key="1">
    <source>
        <dbReference type="ARBA" id="ARBA00009437"/>
    </source>
</evidence>
<dbReference type="GO" id="GO:0003700">
    <property type="term" value="F:DNA-binding transcription factor activity"/>
    <property type="evidence" value="ECO:0007669"/>
    <property type="project" value="InterPro"/>
</dbReference>
<dbReference type="GO" id="GO:0000976">
    <property type="term" value="F:transcription cis-regulatory region binding"/>
    <property type="evidence" value="ECO:0007669"/>
    <property type="project" value="TreeGrafter"/>
</dbReference>
<evidence type="ECO:0000313" key="6">
    <source>
        <dbReference type="EMBL" id="QTN36946.1"/>
    </source>
</evidence>
<protein>
    <submittedName>
        <fullName evidence="6">LysR family transcriptional regulator</fullName>
    </submittedName>
</protein>
<evidence type="ECO:0000259" key="5">
    <source>
        <dbReference type="PROSITE" id="PS50931"/>
    </source>
</evidence>
<dbReference type="PANTHER" id="PTHR30126">
    <property type="entry name" value="HTH-TYPE TRANSCRIPTIONAL REGULATOR"/>
    <property type="match status" value="1"/>
</dbReference>
<dbReference type="Gene3D" id="1.10.10.10">
    <property type="entry name" value="Winged helix-like DNA-binding domain superfamily/Winged helix DNA-binding domain"/>
    <property type="match status" value="2"/>
</dbReference>
<dbReference type="InterPro" id="IPR036388">
    <property type="entry name" value="WH-like_DNA-bd_sf"/>
</dbReference>
<evidence type="ECO:0000256" key="2">
    <source>
        <dbReference type="ARBA" id="ARBA00023015"/>
    </source>
</evidence>
<dbReference type="SUPFAM" id="SSF46785">
    <property type="entry name" value="Winged helix' DNA-binding domain"/>
    <property type="match status" value="2"/>
</dbReference>
<dbReference type="AlphaFoldDB" id="A0A975ERE1"/>
<sequence>MQNWNLRHFRVFLSVVETGSLTQSAIQCNISQPAVSQLIEKLEAFAGGALFQRSPNGLFITEKGEILAFRLKRALERLDSALTEISPRLMVTASWPQLRALEAVAETKNFTLAARRIGLAQSTIHRSITRIEAEAKEALFQRTSTGILATKACSRLANTIRLATAEIDQAIADLAEFDGREVGVISVGTLPLARSYVLPQAIVMFRQKHPNRQLSVVDGLYDDLLHSVRRGELDCMIGALRFPSPIDDVVQEELFKDQLVVVAKPTHTLVNKASVSDEDLAAQQWVLPRDGAPARSQFDAHFEHIGQPKSLIECGSILLMREILMESEFLGCISLRQAQAEIDKGLLAPINTGIKWQGRPIGITHRKDWVPTKAQSHFLEMIRQAAAQANIKAT</sequence>